<dbReference type="EMBL" id="CP021983">
    <property type="protein sequence ID" value="ASC69898.1"/>
    <property type="molecule type" value="Genomic_DNA"/>
</dbReference>
<dbReference type="GO" id="GO:0009279">
    <property type="term" value="C:cell outer membrane"/>
    <property type="evidence" value="ECO:0007669"/>
    <property type="project" value="UniProtKB-SubCell"/>
</dbReference>
<dbReference type="PANTHER" id="PTHR34597">
    <property type="entry name" value="SLR1661 PROTEIN"/>
    <property type="match status" value="1"/>
</dbReference>
<comment type="similarity">
    <text evidence="2">Belongs to the TPS (TC 1.B.20) family.</text>
</comment>
<evidence type="ECO:0000256" key="3">
    <source>
        <dbReference type="ARBA" id="ARBA00022448"/>
    </source>
</evidence>
<feature type="region of interest" description="Disordered" evidence="9">
    <location>
        <begin position="86"/>
        <end position="132"/>
    </location>
</feature>
<evidence type="ECO:0000259" key="10">
    <source>
        <dbReference type="PROSITE" id="PS51779"/>
    </source>
</evidence>
<dbReference type="Gene3D" id="2.40.160.50">
    <property type="entry name" value="membrane protein fhac: a member of the omp85/tpsb transporter family"/>
    <property type="match status" value="1"/>
</dbReference>
<organism evidence="11 12">
    <name type="scientific">Halomicronema hongdechloris C2206</name>
    <dbReference type="NCBI Taxonomy" id="1641165"/>
    <lineage>
        <taxon>Bacteria</taxon>
        <taxon>Bacillati</taxon>
        <taxon>Cyanobacteriota</taxon>
        <taxon>Cyanophyceae</taxon>
        <taxon>Nodosilineales</taxon>
        <taxon>Nodosilineaceae</taxon>
        <taxon>Halomicronema</taxon>
    </lineage>
</organism>
<dbReference type="InterPro" id="IPR005565">
    <property type="entry name" value="Hemolysn_activator_HlyB_C"/>
</dbReference>
<protein>
    <submittedName>
        <fullName evidence="11">Hemolysin activation-secretion domain protein</fullName>
    </submittedName>
</protein>
<evidence type="ECO:0000313" key="12">
    <source>
        <dbReference type="Proteomes" id="UP000191901"/>
    </source>
</evidence>
<evidence type="ECO:0000256" key="1">
    <source>
        <dbReference type="ARBA" id="ARBA00004442"/>
    </source>
</evidence>
<feature type="compositionally biased region" description="Pro residues" evidence="9">
    <location>
        <begin position="121"/>
        <end position="132"/>
    </location>
</feature>
<evidence type="ECO:0000256" key="9">
    <source>
        <dbReference type="SAM" id="MobiDB-lite"/>
    </source>
</evidence>
<gene>
    <name evidence="11" type="ORF">XM38_008280</name>
</gene>
<evidence type="ECO:0000256" key="7">
    <source>
        <dbReference type="ARBA" id="ARBA00023136"/>
    </source>
</evidence>
<dbReference type="PANTHER" id="PTHR34597:SF1">
    <property type="entry name" value="HEME_HEMOPEXIN TRANSPORTER PROTEIN HUXB"/>
    <property type="match status" value="1"/>
</dbReference>
<keyword evidence="12" id="KW-1185">Reference proteome</keyword>
<feature type="domain" description="POTRA" evidence="10">
    <location>
        <begin position="138"/>
        <end position="213"/>
    </location>
</feature>
<evidence type="ECO:0000256" key="6">
    <source>
        <dbReference type="ARBA" id="ARBA00022927"/>
    </source>
</evidence>
<keyword evidence="8" id="KW-0998">Cell outer membrane</keyword>
<dbReference type="KEGG" id="hhg:XM38_008280"/>
<accession>A0A1Z3HHZ1</accession>
<comment type="subcellular location">
    <subcellularLocation>
        <location evidence="1">Cell outer membrane</location>
    </subcellularLocation>
</comment>
<keyword evidence="4" id="KW-1134">Transmembrane beta strand</keyword>
<sequence>MIGKGSWLGAGLLSTVVALAVAPASYGFEVSLSDHQGWSTDSHDLLESGPPEADRKSRRLPASEHPSVRIWVAPQEGLWLAQSDPLDSLPFEQRPPSQEPLPEFELPPPLPPPEDLIKPQQPIPETPPPVPGEVPETVVVERFEVVGSTVFTEEELTAVTAPFTNRPLSFNELFQVRSQITDLYASAGYITSAAIIPPQTLSEGVVRIEVIEGRLEAVQVTGNQRLRADYVSSRIAPYATAPLQIERLLEGLQLLQLDPLIRRASPQNSQPGRNPAPACSASPSTRPRLAACRWISTTTVPPASAAFSRCCNSPKTTSVAGAIGCSSVWATVTAVTPPKLGYRTFVNPQNATVELTLGGSLGEVLEGDLELLDIDSRSFFVEATWRQPLVRTPEREWAIGATFTRQQSEAYFLGNLFGQSVPFPAIGADDNGVSTVSALRLFTDWVRQGERQVLAFRSQLSLGLGNVLGGTVQDEARPSLDPTLEEPRPDNQFLSWSGQAQWVRLLAPDTLLLLQANAQWGTGSLLPAEQFRLGGQTSVRGYRQDFLLVDRGISASAEVRLPLYRTPLGDQLLQVTPFFDVGAGWNNRQTPEDNFLAAIGVGLLWQQPNLTARVDWGIPLVSVDSFGDSLQENGLYFSLVYRPTW</sequence>
<evidence type="ECO:0000313" key="11">
    <source>
        <dbReference type="EMBL" id="ASC69898.1"/>
    </source>
</evidence>
<name>A0A1Z3HHZ1_9CYAN</name>
<feature type="compositionally biased region" description="Pro residues" evidence="9">
    <location>
        <begin position="105"/>
        <end position="114"/>
    </location>
</feature>
<evidence type="ECO:0000256" key="2">
    <source>
        <dbReference type="ARBA" id="ARBA00009055"/>
    </source>
</evidence>
<dbReference type="GO" id="GO:0008320">
    <property type="term" value="F:protein transmembrane transporter activity"/>
    <property type="evidence" value="ECO:0007669"/>
    <property type="project" value="TreeGrafter"/>
</dbReference>
<evidence type="ECO:0000256" key="8">
    <source>
        <dbReference type="ARBA" id="ARBA00023237"/>
    </source>
</evidence>
<reference evidence="11 12" key="1">
    <citation type="journal article" date="2016" name="Biochim. Biophys. Acta">
        <title>Characterization of red-shifted phycobilisomes isolated from the chlorophyll f-containing cyanobacterium Halomicronema hongdechloris.</title>
        <authorList>
            <person name="Li Y."/>
            <person name="Lin Y."/>
            <person name="Garvey C.J."/>
            <person name="Birch D."/>
            <person name="Corkery R.W."/>
            <person name="Loughlin P.C."/>
            <person name="Scheer H."/>
            <person name="Willows R.D."/>
            <person name="Chen M."/>
        </authorList>
    </citation>
    <scope>NUCLEOTIDE SEQUENCE [LARGE SCALE GENOMIC DNA]</scope>
    <source>
        <strain evidence="11 12">C2206</strain>
    </source>
</reference>
<evidence type="ECO:0000256" key="5">
    <source>
        <dbReference type="ARBA" id="ARBA00022692"/>
    </source>
</evidence>
<dbReference type="InterPro" id="IPR034746">
    <property type="entry name" value="POTRA"/>
</dbReference>
<dbReference type="Pfam" id="PF08479">
    <property type="entry name" value="POTRA_2"/>
    <property type="match status" value="1"/>
</dbReference>
<dbReference type="GO" id="GO:0046819">
    <property type="term" value="P:protein secretion by the type V secretion system"/>
    <property type="evidence" value="ECO:0007669"/>
    <property type="project" value="TreeGrafter"/>
</dbReference>
<keyword evidence="5" id="KW-0812">Transmembrane</keyword>
<feature type="region of interest" description="Disordered" evidence="9">
    <location>
        <begin position="264"/>
        <end position="283"/>
    </location>
</feature>
<dbReference type="InterPro" id="IPR051544">
    <property type="entry name" value="TPS_OM_transporter"/>
</dbReference>
<dbReference type="Gene3D" id="3.10.20.310">
    <property type="entry name" value="membrane protein fhac"/>
    <property type="match status" value="1"/>
</dbReference>
<feature type="region of interest" description="Disordered" evidence="9">
    <location>
        <begin position="38"/>
        <end position="61"/>
    </location>
</feature>
<dbReference type="GO" id="GO:0098046">
    <property type="term" value="C:type V protein secretion system complex"/>
    <property type="evidence" value="ECO:0007669"/>
    <property type="project" value="TreeGrafter"/>
</dbReference>
<keyword evidence="6" id="KW-0653">Protein transport</keyword>
<dbReference type="Pfam" id="PF03865">
    <property type="entry name" value="ShlB"/>
    <property type="match status" value="1"/>
</dbReference>
<evidence type="ECO:0000256" key="4">
    <source>
        <dbReference type="ARBA" id="ARBA00022452"/>
    </source>
</evidence>
<proteinExistence type="inferred from homology"/>
<dbReference type="AlphaFoldDB" id="A0A1Z3HHZ1"/>
<keyword evidence="7" id="KW-0472">Membrane</keyword>
<dbReference type="Proteomes" id="UP000191901">
    <property type="component" value="Chromosome"/>
</dbReference>
<keyword evidence="3" id="KW-0813">Transport</keyword>
<dbReference type="PROSITE" id="PS51779">
    <property type="entry name" value="POTRA"/>
    <property type="match status" value="1"/>
</dbReference>
<dbReference type="InterPro" id="IPR013686">
    <property type="entry name" value="Polypept-transport_assoc_ShlB"/>
</dbReference>